<dbReference type="CDD" id="cd06454">
    <property type="entry name" value="KBL_like"/>
    <property type="match status" value="1"/>
</dbReference>
<evidence type="ECO:0000256" key="3">
    <source>
        <dbReference type="ARBA" id="ARBA00022898"/>
    </source>
</evidence>
<dbReference type="RefSeq" id="WP_147664183.1">
    <property type="nucleotide sequence ID" value="NZ_CP042905.2"/>
</dbReference>
<dbReference type="GO" id="GO:0032259">
    <property type="term" value="P:methylation"/>
    <property type="evidence" value="ECO:0007669"/>
    <property type="project" value="UniProtKB-KW"/>
</dbReference>
<gene>
    <name evidence="6" type="ORF">DSAG12_03117</name>
</gene>
<dbReference type="InterPro" id="IPR015422">
    <property type="entry name" value="PyrdxlP-dep_Trfase_small"/>
</dbReference>
<dbReference type="OrthoDB" id="9071at2157"/>
<dbReference type="InterPro" id="IPR004839">
    <property type="entry name" value="Aminotransferase_I/II_large"/>
</dbReference>
<dbReference type="Proteomes" id="UP000321408">
    <property type="component" value="Chromosome"/>
</dbReference>
<evidence type="ECO:0000256" key="1">
    <source>
        <dbReference type="ARBA" id="ARBA00001933"/>
    </source>
</evidence>
<dbReference type="PANTHER" id="PTHR13693:SF3">
    <property type="entry name" value="LD36009P"/>
    <property type="match status" value="1"/>
</dbReference>
<dbReference type="PANTHER" id="PTHR13693">
    <property type="entry name" value="CLASS II AMINOTRANSFERASE/8-AMINO-7-OXONONANOATE SYNTHASE"/>
    <property type="match status" value="1"/>
</dbReference>
<evidence type="ECO:0000259" key="5">
    <source>
        <dbReference type="Pfam" id="PF00155"/>
    </source>
</evidence>
<dbReference type="Gene3D" id="3.90.1150.10">
    <property type="entry name" value="Aspartate Aminotransferase, domain 1"/>
    <property type="match status" value="1"/>
</dbReference>
<dbReference type="KEGG" id="psyt:DSAG12_03117"/>
<reference evidence="6 7" key="1">
    <citation type="journal article" date="2020" name="Nature">
        <title>Isolation of an archaeon at the prokaryote-eukaryote interface.</title>
        <authorList>
            <person name="Imachi H."/>
            <person name="Nobu M.K."/>
            <person name="Nakahara N."/>
            <person name="Morono Y."/>
            <person name="Ogawara M."/>
            <person name="Takaki Y."/>
            <person name="Takano Y."/>
            <person name="Uematsu K."/>
            <person name="Ikuta T."/>
            <person name="Ito M."/>
            <person name="Matsui Y."/>
            <person name="Miyazaki M."/>
            <person name="Murata K."/>
            <person name="Saito Y."/>
            <person name="Sakai S."/>
            <person name="Song C."/>
            <person name="Tasumi E."/>
            <person name="Yamanaka Y."/>
            <person name="Yamaguchi T."/>
            <person name="Kamagata Y."/>
            <person name="Tamaki H."/>
            <person name="Takai K."/>
        </authorList>
    </citation>
    <scope>NUCLEOTIDE SEQUENCE [LARGE SCALE GENOMIC DNA]</scope>
    <source>
        <strain evidence="6 7">MK-D1</strain>
    </source>
</reference>
<evidence type="ECO:0000313" key="6">
    <source>
        <dbReference type="EMBL" id="QEE17285.1"/>
    </source>
</evidence>
<evidence type="ECO:0000256" key="2">
    <source>
        <dbReference type="ARBA" id="ARBA00022679"/>
    </source>
</evidence>
<comment type="similarity">
    <text evidence="4">Belongs to the class-II pyridoxal-phosphate-dependent aminotransferase family.</text>
</comment>
<accession>A0A5B9DE45</accession>
<proteinExistence type="inferred from homology"/>
<comment type="cofactor">
    <cofactor evidence="1 4">
        <name>pyridoxal 5'-phosphate</name>
        <dbReference type="ChEBI" id="CHEBI:597326"/>
    </cofactor>
</comment>
<dbReference type="GeneID" id="41331088"/>
<dbReference type="PROSITE" id="PS00599">
    <property type="entry name" value="AA_TRANSFER_CLASS_2"/>
    <property type="match status" value="1"/>
</dbReference>
<dbReference type="InterPro" id="IPR050087">
    <property type="entry name" value="AON_synthase_class-II"/>
</dbReference>
<dbReference type="Gene3D" id="3.40.640.10">
    <property type="entry name" value="Type I PLP-dependent aspartate aminotransferase-like (Major domain)"/>
    <property type="match status" value="1"/>
</dbReference>
<dbReference type="InterPro" id="IPR001917">
    <property type="entry name" value="Aminotrans_II_pyridoxalP_BS"/>
</dbReference>
<protein>
    <submittedName>
        <fullName evidence="6">Aminotransferase class I/II-fold pyridoxal phosphate-dependent enzyme</fullName>
    </submittedName>
</protein>
<dbReference type="GO" id="GO:0008168">
    <property type="term" value="F:methyltransferase activity"/>
    <property type="evidence" value="ECO:0007669"/>
    <property type="project" value="UniProtKB-KW"/>
</dbReference>
<dbReference type="InterPro" id="IPR015421">
    <property type="entry name" value="PyrdxlP-dep_Trfase_major"/>
</dbReference>
<name>A0A5B9DE45_9ARCH</name>
<reference evidence="6 7" key="2">
    <citation type="journal article" date="2024" name="Int. J. Syst. Evol. Microbiol.">
        <title>Promethearchaeum syntrophicum gen. nov., sp. nov., an anaerobic, obligately syntrophic archaeon, the first isolate of the lineage 'Asgard' archaea, and proposal of the new archaeal phylum Promethearchaeota phyl. nov. and kingdom Promethearchaeati regn. nov.</title>
        <authorList>
            <person name="Imachi H."/>
            <person name="Nobu M.K."/>
            <person name="Kato S."/>
            <person name="Takaki Y."/>
            <person name="Miyazaki M."/>
            <person name="Miyata M."/>
            <person name="Ogawara M."/>
            <person name="Saito Y."/>
            <person name="Sakai S."/>
            <person name="Tahara Y.O."/>
            <person name="Takano Y."/>
            <person name="Tasumi E."/>
            <person name="Uematsu K."/>
            <person name="Yoshimura T."/>
            <person name="Itoh T."/>
            <person name="Ohkuma M."/>
            <person name="Takai K."/>
        </authorList>
    </citation>
    <scope>NUCLEOTIDE SEQUENCE [LARGE SCALE GENOMIC DNA]</scope>
    <source>
        <strain evidence="6 7">MK-D1</strain>
    </source>
</reference>
<feature type="domain" description="Aminotransferase class I/classII large" evidence="5">
    <location>
        <begin position="44"/>
        <end position="382"/>
    </location>
</feature>
<keyword evidence="6" id="KW-0032">Aminotransferase</keyword>
<evidence type="ECO:0000256" key="4">
    <source>
        <dbReference type="RuleBase" id="RU003693"/>
    </source>
</evidence>
<keyword evidence="3 4" id="KW-0663">Pyridoxal phosphate</keyword>
<dbReference type="SMR" id="A0A5B9DE45"/>
<dbReference type="GO" id="GO:0030170">
    <property type="term" value="F:pyridoxal phosphate binding"/>
    <property type="evidence" value="ECO:0007669"/>
    <property type="project" value="InterPro"/>
</dbReference>
<dbReference type="SUPFAM" id="SSF53383">
    <property type="entry name" value="PLP-dependent transferases"/>
    <property type="match status" value="1"/>
</dbReference>
<keyword evidence="2" id="KW-0808">Transferase</keyword>
<evidence type="ECO:0000313" key="7">
    <source>
        <dbReference type="Proteomes" id="UP000321408"/>
    </source>
</evidence>
<dbReference type="AlphaFoldDB" id="A0A5B9DE45"/>
<organism evidence="6 7">
    <name type="scientific">Promethearchaeum syntrophicum</name>
    <dbReference type="NCBI Taxonomy" id="2594042"/>
    <lineage>
        <taxon>Archaea</taxon>
        <taxon>Promethearchaeati</taxon>
        <taxon>Promethearchaeota</taxon>
        <taxon>Promethearchaeia</taxon>
        <taxon>Promethearchaeales</taxon>
        <taxon>Promethearchaeaceae</taxon>
        <taxon>Promethearchaeum</taxon>
    </lineage>
</organism>
<sequence length="394" mass="43269">MEKLFRKAQKYTLPQEIKKMGLYPYFIPADGIIGPITQIQGKPTIMFGSNNYMGLTNRPEMIKAGCQALKDHGTGCTGSRFLNGTLDLHLELEEKLAKFMGKEAAVTFSTGYQTNLGVISGLATKGDYIISDSLNHASIVDGCRLSYAETKVYKHNNMEDLERVLQSIPANKGKLIVSDGVFSMEGSLAPIPELVELSEQYSARLMIDDAHGVGYLGDHGEGVGGHFGLMDRIDLVVGTFSKSFASIGGFCVSTEDVANYIQHHARSFIFSASLLPPAVAAIIKAIELIEKSEDLRKKVMSNARLFESGLRKLGFETGGSETPVVPVYVRDELKVFKVWKELLAEGLYSNPVRAPGVAEGDELLRNSLMATHTEEQIQDALDIYEKIGRKFDMI</sequence>
<keyword evidence="7" id="KW-1185">Reference proteome</keyword>
<dbReference type="InterPro" id="IPR015424">
    <property type="entry name" value="PyrdxlP-dep_Trfase"/>
</dbReference>
<dbReference type="EMBL" id="CP042905">
    <property type="protein sequence ID" value="QEE17285.1"/>
    <property type="molecule type" value="Genomic_DNA"/>
</dbReference>
<dbReference type="Pfam" id="PF00155">
    <property type="entry name" value="Aminotran_1_2"/>
    <property type="match status" value="1"/>
</dbReference>